<reference evidence="4 5" key="1">
    <citation type="journal article" date="2022" name="Environ. Microbiol. Rep.">
        <title>Eco-phylogenetic analyses reveal divergent evolution of vitamin B12 metabolism in the marine bacterial family 'Psychromonadaceae'.</title>
        <authorList>
            <person name="Jin X."/>
            <person name="Yang Y."/>
            <person name="Cao H."/>
            <person name="Gao B."/>
            <person name="Zhao Z."/>
        </authorList>
    </citation>
    <scope>NUCLEOTIDE SEQUENCE [LARGE SCALE GENOMIC DNA]</scope>
    <source>
        <strain evidence="4 5">MKS20</strain>
    </source>
</reference>
<dbReference type="PANTHER" id="PTHR30055:SF233">
    <property type="entry name" value="REGULATORY PROTEIN TETR"/>
    <property type="match status" value="1"/>
</dbReference>
<proteinExistence type="predicted"/>
<gene>
    <name evidence="4" type="ORF">K6Y31_16710</name>
</gene>
<accession>A0ABS8WBQ1</accession>
<evidence type="ECO:0000256" key="2">
    <source>
        <dbReference type="PROSITE-ProRule" id="PRU00335"/>
    </source>
</evidence>
<dbReference type="PANTHER" id="PTHR30055">
    <property type="entry name" value="HTH-TYPE TRANSCRIPTIONAL REGULATOR RUTR"/>
    <property type="match status" value="1"/>
</dbReference>
<dbReference type="InterPro" id="IPR050109">
    <property type="entry name" value="HTH-type_TetR-like_transc_reg"/>
</dbReference>
<dbReference type="Pfam" id="PF00440">
    <property type="entry name" value="TetR_N"/>
    <property type="match status" value="1"/>
</dbReference>
<dbReference type="Gene3D" id="1.10.357.10">
    <property type="entry name" value="Tetracycline Repressor, domain 2"/>
    <property type="match status" value="1"/>
</dbReference>
<sequence>MATLSERVAGRPKGDSDARSRLIRAALQLFGSRSFATVSTRELARQAEVDAAMIRYYFGSKTGLFESMVRETLAPVLANLRDMSASAAPSDLASLMQTYYQAMAPNPALPRLIVRVLQEPEHSEPQRILLNVFADVMELSRQWLARALINSGSLRDEVNPELARLSLVSLMVFPLIAPPVLMQQFGFSGQPNELAQLVAHNISVLQHGLLKSSDSEDA</sequence>
<evidence type="ECO:0000313" key="5">
    <source>
        <dbReference type="Proteomes" id="UP001201273"/>
    </source>
</evidence>
<comment type="caution">
    <text evidence="4">The sequence shown here is derived from an EMBL/GenBank/DDBJ whole genome shotgun (WGS) entry which is preliminary data.</text>
</comment>
<keyword evidence="1 2" id="KW-0238">DNA-binding</keyword>
<dbReference type="InterPro" id="IPR009057">
    <property type="entry name" value="Homeodomain-like_sf"/>
</dbReference>
<keyword evidence="5" id="KW-1185">Reference proteome</keyword>
<evidence type="ECO:0000256" key="1">
    <source>
        <dbReference type="ARBA" id="ARBA00023125"/>
    </source>
</evidence>
<dbReference type="SUPFAM" id="SSF48498">
    <property type="entry name" value="Tetracyclin repressor-like, C-terminal domain"/>
    <property type="match status" value="1"/>
</dbReference>
<dbReference type="PROSITE" id="PS50977">
    <property type="entry name" value="HTH_TETR_2"/>
    <property type="match status" value="1"/>
</dbReference>
<feature type="DNA-binding region" description="H-T-H motif" evidence="2">
    <location>
        <begin position="39"/>
        <end position="58"/>
    </location>
</feature>
<evidence type="ECO:0000313" key="4">
    <source>
        <dbReference type="EMBL" id="MCE2596439.1"/>
    </source>
</evidence>
<dbReference type="RefSeq" id="WP_232803300.1">
    <property type="nucleotide sequence ID" value="NZ_JAIMJA010000019.1"/>
</dbReference>
<dbReference type="InterPro" id="IPR036271">
    <property type="entry name" value="Tet_transcr_reg_TetR-rel_C_sf"/>
</dbReference>
<protein>
    <submittedName>
        <fullName evidence="4">TetR/AcrR family transcriptional regulator</fullName>
    </submittedName>
</protein>
<evidence type="ECO:0000259" key="3">
    <source>
        <dbReference type="PROSITE" id="PS50977"/>
    </source>
</evidence>
<dbReference type="EMBL" id="JAIMJA010000019">
    <property type="protein sequence ID" value="MCE2596439.1"/>
    <property type="molecule type" value="Genomic_DNA"/>
</dbReference>
<name>A0ABS8WBQ1_9GAMM</name>
<dbReference type="SUPFAM" id="SSF46689">
    <property type="entry name" value="Homeodomain-like"/>
    <property type="match status" value="1"/>
</dbReference>
<dbReference type="InterPro" id="IPR001647">
    <property type="entry name" value="HTH_TetR"/>
</dbReference>
<dbReference type="Proteomes" id="UP001201273">
    <property type="component" value="Unassembled WGS sequence"/>
</dbReference>
<organism evidence="4 5">
    <name type="scientific">Motilimonas cestriensis</name>
    <dbReference type="NCBI Taxonomy" id="2742685"/>
    <lineage>
        <taxon>Bacteria</taxon>
        <taxon>Pseudomonadati</taxon>
        <taxon>Pseudomonadota</taxon>
        <taxon>Gammaproteobacteria</taxon>
        <taxon>Alteromonadales</taxon>
        <taxon>Alteromonadales genera incertae sedis</taxon>
        <taxon>Motilimonas</taxon>
    </lineage>
</organism>
<feature type="domain" description="HTH tetR-type" evidence="3">
    <location>
        <begin position="16"/>
        <end position="76"/>
    </location>
</feature>